<dbReference type="PROSITE" id="PS50931">
    <property type="entry name" value="HTH_LYSR"/>
    <property type="match status" value="1"/>
</dbReference>
<dbReference type="InterPro" id="IPR036390">
    <property type="entry name" value="WH_DNA-bd_sf"/>
</dbReference>
<evidence type="ECO:0000256" key="4">
    <source>
        <dbReference type="ARBA" id="ARBA00023163"/>
    </source>
</evidence>
<keyword evidence="4" id="KW-0804">Transcription</keyword>
<dbReference type="InterPro" id="IPR036388">
    <property type="entry name" value="WH-like_DNA-bd_sf"/>
</dbReference>
<dbReference type="Gene3D" id="1.10.10.10">
    <property type="entry name" value="Winged helix-like DNA-binding domain superfamily/Winged helix DNA-binding domain"/>
    <property type="match status" value="1"/>
</dbReference>
<dbReference type="Proteomes" id="UP000198844">
    <property type="component" value="Unassembled WGS sequence"/>
</dbReference>
<dbReference type="InterPro" id="IPR000847">
    <property type="entry name" value="LysR_HTH_N"/>
</dbReference>
<keyword evidence="2" id="KW-0805">Transcription regulation</keyword>
<reference evidence="6 7" key="1">
    <citation type="submission" date="2016-10" db="EMBL/GenBank/DDBJ databases">
        <authorList>
            <person name="de Groot N.N."/>
        </authorList>
    </citation>
    <scope>NUCLEOTIDE SEQUENCE [LARGE SCALE GENOMIC DNA]</scope>
    <source>
        <strain evidence="6 7">LMG 27731</strain>
    </source>
</reference>
<dbReference type="GO" id="GO:0003677">
    <property type="term" value="F:DNA binding"/>
    <property type="evidence" value="ECO:0007669"/>
    <property type="project" value="UniProtKB-KW"/>
</dbReference>
<dbReference type="CDD" id="cd08414">
    <property type="entry name" value="PBP2_LTTR_aromatics_like"/>
    <property type="match status" value="1"/>
</dbReference>
<evidence type="ECO:0000313" key="6">
    <source>
        <dbReference type="EMBL" id="SFT71174.1"/>
    </source>
</evidence>
<dbReference type="PRINTS" id="PR00039">
    <property type="entry name" value="HTHLYSR"/>
</dbReference>
<evidence type="ECO:0000313" key="7">
    <source>
        <dbReference type="Proteomes" id="UP000198844"/>
    </source>
</evidence>
<sequence length="304" mass="33380">MELRHLRYFIAVAEELHFARAAERLHIEQSPLSRAIKELENDLKVQLFERDRQGTRLTWAGEVFLEGARRAMLALDQARKGAEAASKGYRGVLRIAVSDGVAPQRLATLLAKCRQEEPEVRIEPTEMSFADQLKGLKHGLYDAGFALTGNSCNELFACAVWDDPIAIAIPARHPVLEYSELQLADVLRYPLVLPNGDRLAGALRQIQRLLDSVTGVQQPEVAASVASFDLMLTMVSAGYGLGFSTETQLAAYSHSDIVSRPLAGVSAAITTYLLRPRTTASEQLDRFAVRAHSHAICASADQIS</sequence>
<organism evidence="6 7">
    <name type="scientific">Paraburkholderia aspalathi</name>
    <dbReference type="NCBI Taxonomy" id="1324617"/>
    <lineage>
        <taxon>Bacteria</taxon>
        <taxon>Pseudomonadati</taxon>
        <taxon>Pseudomonadota</taxon>
        <taxon>Betaproteobacteria</taxon>
        <taxon>Burkholderiales</taxon>
        <taxon>Burkholderiaceae</taxon>
        <taxon>Paraburkholderia</taxon>
    </lineage>
</organism>
<feature type="domain" description="HTH lysR-type" evidence="5">
    <location>
        <begin position="1"/>
        <end position="58"/>
    </location>
</feature>
<evidence type="ECO:0000259" key="5">
    <source>
        <dbReference type="PROSITE" id="PS50931"/>
    </source>
</evidence>
<dbReference type="InterPro" id="IPR005119">
    <property type="entry name" value="LysR_subst-bd"/>
</dbReference>
<proteinExistence type="inferred from homology"/>
<dbReference type="Gene3D" id="3.40.190.10">
    <property type="entry name" value="Periplasmic binding protein-like II"/>
    <property type="match status" value="2"/>
</dbReference>
<accession>A0A1I7A8E0</accession>
<comment type="similarity">
    <text evidence="1">Belongs to the LysR transcriptional regulatory family.</text>
</comment>
<evidence type="ECO:0000256" key="2">
    <source>
        <dbReference type="ARBA" id="ARBA00023015"/>
    </source>
</evidence>
<dbReference type="PANTHER" id="PTHR30346">
    <property type="entry name" value="TRANSCRIPTIONAL DUAL REGULATOR HCAR-RELATED"/>
    <property type="match status" value="1"/>
</dbReference>
<dbReference type="FunFam" id="1.10.10.10:FF:000001">
    <property type="entry name" value="LysR family transcriptional regulator"/>
    <property type="match status" value="1"/>
</dbReference>
<dbReference type="RefSeq" id="WP_093633398.1">
    <property type="nucleotide sequence ID" value="NZ_FPBH01000003.1"/>
</dbReference>
<dbReference type="AlphaFoldDB" id="A0A1I7A8E0"/>
<dbReference type="GO" id="GO:0032993">
    <property type="term" value="C:protein-DNA complex"/>
    <property type="evidence" value="ECO:0007669"/>
    <property type="project" value="TreeGrafter"/>
</dbReference>
<dbReference type="EMBL" id="FPBH01000003">
    <property type="protein sequence ID" value="SFT71174.1"/>
    <property type="molecule type" value="Genomic_DNA"/>
</dbReference>
<dbReference type="Pfam" id="PF00126">
    <property type="entry name" value="HTH_1"/>
    <property type="match status" value="1"/>
</dbReference>
<keyword evidence="3 6" id="KW-0238">DNA-binding</keyword>
<dbReference type="PANTHER" id="PTHR30346:SF0">
    <property type="entry name" value="HCA OPERON TRANSCRIPTIONAL ACTIVATOR HCAR"/>
    <property type="match status" value="1"/>
</dbReference>
<name>A0A1I7A8E0_9BURK</name>
<protein>
    <submittedName>
        <fullName evidence="6">DNA-binding transcriptional regulator, LysR family</fullName>
    </submittedName>
</protein>
<dbReference type="SUPFAM" id="SSF46785">
    <property type="entry name" value="Winged helix' DNA-binding domain"/>
    <property type="match status" value="1"/>
</dbReference>
<evidence type="ECO:0000256" key="1">
    <source>
        <dbReference type="ARBA" id="ARBA00009437"/>
    </source>
</evidence>
<gene>
    <name evidence="6" type="ORF">SAMN05192563_1003166</name>
</gene>
<dbReference type="OrthoDB" id="646694at2"/>
<dbReference type="SUPFAM" id="SSF53850">
    <property type="entry name" value="Periplasmic binding protein-like II"/>
    <property type="match status" value="1"/>
</dbReference>
<evidence type="ECO:0000256" key="3">
    <source>
        <dbReference type="ARBA" id="ARBA00023125"/>
    </source>
</evidence>
<dbReference type="GO" id="GO:0003700">
    <property type="term" value="F:DNA-binding transcription factor activity"/>
    <property type="evidence" value="ECO:0007669"/>
    <property type="project" value="InterPro"/>
</dbReference>
<dbReference type="Pfam" id="PF03466">
    <property type="entry name" value="LysR_substrate"/>
    <property type="match status" value="1"/>
</dbReference>